<dbReference type="AlphaFoldDB" id="A0A2N8SLG1"/>
<proteinExistence type="predicted"/>
<dbReference type="EMBL" id="POUW01000010">
    <property type="protein sequence ID" value="PNG03338.1"/>
    <property type="molecule type" value="Genomic_DNA"/>
</dbReference>
<evidence type="ECO:0000256" key="1">
    <source>
        <dbReference type="SAM" id="SignalP"/>
    </source>
</evidence>
<organism evidence="2 3">
    <name type="scientific">Stutzerimonas stutzeri</name>
    <name type="common">Pseudomonas stutzeri</name>
    <dbReference type="NCBI Taxonomy" id="316"/>
    <lineage>
        <taxon>Bacteria</taxon>
        <taxon>Pseudomonadati</taxon>
        <taxon>Pseudomonadota</taxon>
        <taxon>Gammaproteobacteria</taxon>
        <taxon>Pseudomonadales</taxon>
        <taxon>Pseudomonadaceae</taxon>
        <taxon>Stutzerimonas</taxon>
    </lineage>
</organism>
<protein>
    <submittedName>
        <fullName evidence="2">DUF1329 domain-containing protein</fullName>
    </submittedName>
</protein>
<evidence type="ECO:0000313" key="2">
    <source>
        <dbReference type="EMBL" id="PNG03338.1"/>
    </source>
</evidence>
<gene>
    <name evidence="2" type="ORF">CXL00_21425</name>
</gene>
<comment type="caution">
    <text evidence="2">The sequence shown here is derived from an EMBL/GenBank/DDBJ whole genome shotgun (WGS) entry which is preliminary data.</text>
</comment>
<dbReference type="Proteomes" id="UP000235897">
    <property type="component" value="Unassembled WGS sequence"/>
</dbReference>
<dbReference type="Gene3D" id="2.50.20.10">
    <property type="entry name" value="Lipoprotein localisation LolA/LolB/LppX"/>
    <property type="match status" value="1"/>
</dbReference>
<evidence type="ECO:0000313" key="3">
    <source>
        <dbReference type="Proteomes" id="UP000235897"/>
    </source>
</evidence>
<feature type="chain" id="PRO_5014647108" evidence="1">
    <location>
        <begin position="21"/>
        <end position="455"/>
    </location>
</feature>
<dbReference type="RefSeq" id="WP_021208039.1">
    <property type="nucleotide sequence ID" value="NZ_JAMOIG010000010.1"/>
</dbReference>
<dbReference type="CDD" id="cd16329">
    <property type="entry name" value="LolA_like"/>
    <property type="match status" value="1"/>
</dbReference>
<feature type="signal peptide" evidence="1">
    <location>
        <begin position="1"/>
        <end position="20"/>
    </location>
</feature>
<dbReference type="OrthoDB" id="178023at2"/>
<dbReference type="Pfam" id="PF07044">
    <property type="entry name" value="DUF1329"/>
    <property type="match status" value="1"/>
</dbReference>
<dbReference type="InterPro" id="IPR010752">
    <property type="entry name" value="DUF1329"/>
</dbReference>
<keyword evidence="1" id="KW-0732">Signal</keyword>
<accession>A0A2N8SLG1</accession>
<name>A0A2N8SLG1_STUST</name>
<reference evidence="2 3" key="1">
    <citation type="submission" date="2018-01" db="EMBL/GenBank/DDBJ databases">
        <title>Denitrification phenotypes of diverse strains of Pseudomonas stutzeri.</title>
        <authorList>
            <person name="Milligan D.A."/>
            <person name="Bergaust L."/>
            <person name="Bakken L.R."/>
            <person name="Frostegard A."/>
        </authorList>
    </citation>
    <scope>NUCLEOTIDE SEQUENCE [LARGE SCALE GENOMIC DNA]</scope>
    <source>
        <strain evidence="2 3">28a3</strain>
    </source>
</reference>
<sequence>MKFQLALCAALSGITTLSIAAVSPEEAKQLGNELTPFGATKAGNAEGTIPAYEGGLTTAPADFKADSGFWADPFKDEKPLFRIDASNVDQYADKLSDGQKHLLKKNPETWYMDVYPSHRTAAYPQKVMEATVRNATTCNTYNDGLSIEPECRGGLPFPIPKTGNEVMWNQLLRYKNGPTATTTTSSNSWVIDSNGTITKAAEQATFEEFPYYQTDRDDRDPEMYARVFSLNKQPARRAGEVVGINDYLDPTKKPRRAWSYTPGQRRVKLAPEFAYDTPVASQGGVTLFDELQMFAGMQDRFDFKLVGKKEMYIPYNAYKFNFEADQMDQFSDHHANPKYERWELHRVYVVEATLKPGMRHVYSKRHYYLDEDTFGAGLYDAWDQEGNLYRSMFLSGVQLYDKQIPYAVKNVIYDFNKGMYGVINDGLKGGFRIPKEALPERQMNAEAIVSRITQR</sequence>